<evidence type="ECO:0000313" key="1">
    <source>
        <dbReference type="EMBL" id="RKS19027.1"/>
    </source>
</evidence>
<keyword evidence="2" id="KW-1185">Reference proteome</keyword>
<comment type="caution">
    <text evidence="1">The sequence shown here is derived from an EMBL/GenBank/DDBJ whole genome shotgun (WGS) entry which is preliminary data.</text>
</comment>
<accession>A0A495LZ50</accession>
<protein>
    <submittedName>
        <fullName evidence="1">Uncharacterized protein</fullName>
    </submittedName>
</protein>
<evidence type="ECO:0000313" key="2">
    <source>
        <dbReference type="Proteomes" id="UP000277579"/>
    </source>
</evidence>
<reference evidence="1 2" key="1">
    <citation type="submission" date="2018-10" db="EMBL/GenBank/DDBJ databases">
        <title>Genomic Encyclopedia of Archaeal and Bacterial Type Strains, Phase II (KMG-II): from individual species to whole genera.</title>
        <authorList>
            <person name="Goeker M."/>
        </authorList>
    </citation>
    <scope>NUCLEOTIDE SEQUENCE [LARGE SCALE GENOMIC DNA]</scope>
    <source>
        <strain evidence="1 2">DSM 29537</strain>
    </source>
</reference>
<dbReference type="OrthoDB" id="676954at2"/>
<proteinExistence type="predicted"/>
<sequence>MNNYYESSYLTWELTPNKNLEFITAVFEHLEYLEENEVNTWKHAETSDYYFQQRPIGGDRPFPILDATLLATDLQAILSSHDLAPEGEIVFVKDQQLDNYRHQIQEASCFSNPSYAIFFSSENNIVKRIWFDYDEGHSVESNRLAMAGLLHHLGEKYALVLVDWYEKRAIDLSNKEATLQYLKDTSPKTV</sequence>
<gene>
    <name evidence="1" type="ORF">CLV94_2978</name>
</gene>
<dbReference type="Proteomes" id="UP000277579">
    <property type="component" value="Unassembled WGS sequence"/>
</dbReference>
<organism evidence="1 2">
    <name type="scientific">Flavobacterium endophyticum</name>
    <dbReference type="NCBI Taxonomy" id="1540163"/>
    <lineage>
        <taxon>Bacteria</taxon>
        <taxon>Pseudomonadati</taxon>
        <taxon>Bacteroidota</taxon>
        <taxon>Flavobacteriia</taxon>
        <taxon>Flavobacteriales</taxon>
        <taxon>Flavobacteriaceae</taxon>
        <taxon>Flavobacterium</taxon>
    </lineage>
</organism>
<dbReference type="RefSeq" id="WP_121377267.1">
    <property type="nucleotide sequence ID" value="NZ_RBLC01000005.1"/>
</dbReference>
<dbReference type="AlphaFoldDB" id="A0A495LZ50"/>
<dbReference type="EMBL" id="RBLC01000005">
    <property type="protein sequence ID" value="RKS19027.1"/>
    <property type="molecule type" value="Genomic_DNA"/>
</dbReference>
<name>A0A495LZ50_9FLAO</name>